<evidence type="ECO:0000313" key="3">
    <source>
        <dbReference type="Proteomes" id="UP001193680"/>
    </source>
</evidence>
<comment type="caution">
    <text evidence="2">The sequence shown here is derived from an EMBL/GenBank/DDBJ whole genome shotgun (WGS) entry which is preliminary data.</text>
</comment>
<dbReference type="SUPFAM" id="SSF50800">
    <property type="entry name" value="PK beta-barrel domain-like"/>
    <property type="match status" value="1"/>
</dbReference>
<dbReference type="InterPro" id="IPR005302">
    <property type="entry name" value="MoCF_Sase_C"/>
</dbReference>
<protein>
    <submittedName>
        <fullName evidence="2">MOSC domain-containing protein</fullName>
    </submittedName>
</protein>
<name>A0ABS0BUR1_9GAMM</name>
<dbReference type="InterPro" id="IPR011037">
    <property type="entry name" value="Pyrv_Knase-like_insert_dom_sf"/>
</dbReference>
<evidence type="ECO:0000259" key="1">
    <source>
        <dbReference type="PROSITE" id="PS51340"/>
    </source>
</evidence>
<accession>A0ABS0BUR1</accession>
<dbReference type="Gene3D" id="2.40.33.20">
    <property type="entry name" value="PK beta-barrel domain-like"/>
    <property type="match status" value="1"/>
</dbReference>
<keyword evidence="3" id="KW-1185">Reference proteome</keyword>
<feature type="domain" description="MOSC" evidence="1">
    <location>
        <begin position="17"/>
        <end position="146"/>
    </location>
</feature>
<dbReference type="PANTHER" id="PTHR36930">
    <property type="entry name" value="METAL-SULFUR CLUSTER BIOSYNTHESIS PROTEINS YUAD-RELATED"/>
    <property type="match status" value="1"/>
</dbReference>
<dbReference type="Pfam" id="PF03473">
    <property type="entry name" value="MOSC"/>
    <property type="match status" value="1"/>
</dbReference>
<gene>
    <name evidence="2" type="ORF">H8792_000405</name>
</gene>
<dbReference type="InterPro" id="IPR052716">
    <property type="entry name" value="MOSC_domain"/>
</dbReference>
<evidence type="ECO:0000313" key="2">
    <source>
        <dbReference type="EMBL" id="MBF6056798.1"/>
    </source>
</evidence>
<dbReference type="RefSeq" id="WP_194947164.1">
    <property type="nucleotide sequence ID" value="NZ_JACBGI020000001.1"/>
</dbReference>
<dbReference type="EMBL" id="JACBGI020000001">
    <property type="protein sequence ID" value="MBF6056798.1"/>
    <property type="molecule type" value="Genomic_DNA"/>
</dbReference>
<proteinExistence type="predicted"/>
<reference evidence="2 3" key="1">
    <citation type="submission" date="2020-11" db="EMBL/GenBank/DDBJ databases">
        <title>Sulfur oxidizing isolate from Hospital Hole Sinkhole.</title>
        <authorList>
            <person name="Scott K.M."/>
        </authorList>
    </citation>
    <scope>NUCLEOTIDE SEQUENCE [LARGE SCALE GENOMIC DNA]</scope>
    <source>
        <strain evidence="2 3">HH1</strain>
    </source>
</reference>
<dbReference type="PANTHER" id="PTHR36930:SF1">
    <property type="entry name" value="MOSC DOMAIN-CONTAINING PROTEIN"/>
    <property type="match status" value="1"/>
</dbReference>
<dbReference type="Proteomes" id="UP001193680">
    <property type="component" value="Unassembled WGS sequence"/>
</dbReference>
<organism evidence="2 3">
    <name type="scientific">Thiomicrorhabdus heinhorstiae</name>
    <dbReference type="NCBI Taxonomy" id="2748010"/>
    <lineage>
        <taxon>Bacteria</taxon>
        <taxon>Pseudomonadati</taxon>
        <taxon>Pseudomonadota</taxon>
        <taxon>Gammaproteobacteria</taxon>
        <taxon>Thiotrichales</taxon>
        <taxon>Piscirickettsiaceae</taxon>
        <taxon>Thiomicrorhabdus</taxon>
    </lineage>
</organism>
<sequence length="148" mass="16642">MAKLLGIATHQKSRGDIQLHAQAKLQLMNGLNDYRGNQDINTAVTILSLKSWQKACREAGCPDLPWQERRANLLIDDIQFDKEDIGRQLKIGAALLEVTEETDPCGRMEKLCSGLKRALFPDWRGGARCRVILSGEIKIDDTVEWLDP</sequence>
<dbReference type="PROSITE" id="PS51340">
    <property type="entry name" value="MOSC"/>
    <property type="match status" value="1"/>
</dbReference>